<feature type="transmembrane region" description="Helical" evidence="9">
    <location>
        <begin position="261"/>
        <end position="280"/>
    </location>
</feature>
<evidence type="ECO:0000256" key="9">
    <source>
        <dbReference type="SAM" id="Phobius"/>
    </source>
</evidence>
<evidence type="ECO:0000256" key="4">
    <source>
        <dbReference type="ARBA" id="ARBA00023040"/>
    </source>
</evidence>
<keyword evidence="2 8" id="KW-0812">Transmembrane</keyword>
<comment type="similarity">
    <text evidence="8">Belongs to the G-protein coupled receptor 1 family.</text>
</comment>
<evidence type="ECO:0000256" key="6">
    <source>
        <dbReference type="ARBA" id="ARBA00023170"/>
    </source>
</evidence>
<evidence type="ECO:0000256" key="2">
    <source>
        <dbReference type="ARBA" id="ARBA00022692"/>
    </source>
</evidence>
<evidence type="ECO:0000256" key="7">
    <source>
        <dbReference type="ARBA" id="ARBA00023224"/>
    </source>
</evidence>
<dbReference type="InterPro" id="IPR000276">
    <property type="entry name" value="GPCR_Rhodpsn"/>
</dbReference>
<feature type="transmembrane region" description="Helical" evidence="9">
    <location>
        <begin position="55"/>
        <end position="75"/>
    </location>
</feature>
<feature type="transmembrane region" description="Helical" evidence="9">
    <location>
        <begin position="21"/>
        <end position="43"/>
    </location>
</feature>
<dbReference type="CDD" id="cd00637">
    <property type="entry name" value="7tm_classA_rhodopsin-like"/>
    <property type="match status" value="1"/>
</dbReference>
<keyword evidence="12" id="KW-1185">Reference proteome</keyword>
<dbReference type="PRINTS" id="PR00237">
    <property type="entry name" value="GPCRRHODOPSN"/>
</dbReference>
<evidence type="ECO:0000256" key="5">
    <source>
        <dbReference type="ARBA" id="ARBA00023136"/>
    </source>
</evidence>
<feature type="non-terminal residue" evidence="11">
    <location>
        <position position="281"/>
    </location>
</feature>
<protein>
    <recommendedName>
        <fullName evidence="10">G-protein coupled receptors family 1 profile domain-containing protein</fullName>
    </recommendedName>
</protein>
<proteinExistence type="inferred from homology"/>
<dbReference type="SUPFAM" id="SSF81321">
    <property type="entry name" value="Family A G protein-coupled receptor-like"/>
    <property type="match status" value="1"/>
</dbReference>
<dbReference type="Gene3D" id="1.20.1070.10">
    <property type="entry name" value="Rhodopsin 7-helix transmembrane proteins"/>
    <property type="match status" value="1"/>
</dbReference>
<gene>
    <name evidence="11" type="ORF">PEVE_00039908</name>
</gene>
<evidence type="ECO:0000256" key="1">
    <source>
        <dbReference type="ARBA" id="ARBA00004141"/>
    </source>
</evidence>
<name>A0ABN8N2Z2_9CNID</name>
<evidence type="ECO:0000313" key="12">
    <source>
        <dbReference type="Proteomes" id="UP001159427"/>
    </source>
</evidence>
<comment type="subcellular location">
    <subcellularLocation>
        <location evidence="1">Membrane</location>
        <topology evidence="1">Multi-pass membrane protein</topology>
    </subcellularLocation>
</comment>
<keyword evidence="4 8" id="KW-0297">G-protein coupled receptor</keyword>
<feature type="transmembrane region" description="Helical" evidence="9">
    <location>
        <begin position="217"/>
        <end position="241"/>
    </location>
</feature>
<dbReference type="PROSITE" id="PS50262">
    <property type="entry name" value="G_PROTEIN_RECEP_F1_2"/>
    <property type="match status" value="1"/>
</dbReference>
<evidence type="ECO:0000259" key="10">
    <source>
        <dbReference type="PROSITE" id="PS50262"/>
    </source>
</evidence>
<dbReference type="PANTHER" id="PTHR24243:SF208">
    <property type="entry name" value="PYROKININ-1 RECEPTOR"/>
    <property type="match status" value="1"/>
</dbReference>
<comment type="caution">
    <text evidence="11">The sequence shown here is derived from an EMBL/GenBank/DDBJ whole genome shotgun (WGS) entry which is preliminary data.</text>
</comment>
<keyword evidence="3 9" id="KW-1133">Transmembrane helix</keyword>
<accession>A0ABN8N2Z2</accession>
<dbReference type="EMBL" id="CALNXI010000714">
    <property type="protein sequence ID" value="CAH3038957.1"/>
    <property type="molecule type" value="Genomic_DNA"/>
</dbReference>
<dbReference type="PROSITE" id="PS00237">
    <property type="entry name" value="G_PROTEIN_RECEP_F1_1"/>
    <property type="match status" value="1"/>
</dbReference>
<dbReference type="InterPro" id="IPR017452">
    <property type="entry name" value="GPCR_Rhodpsn_7TM"/>
</dbReference>
<evidence type="ECO:0000256" key="3">
    <source>
        <dbReference type="ARBA" id="ARBA00022989"/>
    </source>
</evidence>
<dbReference type="Pfam" id="PF00001">
    <property type="entry name" value="7tm_1"/>
    <property type="match status" value="2"/>
</dbReference>
<keyword evidence="6 8" id="KW-0675">Receptor</keyword>
<keyword evidence="7 8" id="KW-0807">Transducer</keyword>
<reference evidence="11 12" key="1">
    <citation type="submission" date="2022-05" db="EMBL/GenBank/DDBJ databases">
        <authorList>
            <consortium name="Genoscope - CEA"/>
            <person name="William W."/>
        </authorList>
    </citation>
    <scope>NUCLEOTIDE SEQUENCE [LARGE SCALE GENOMIC DNA]</scope>
</reference>
<feature type="transmembrane region" description="Helical" evidence="9">
    <location>
        <begin position="166"/>
        <end position="191"/>
    </location>
</feature>
<dbReference type="PANTHER" id="PTHR24243">
    <property type="entry name" value="G-PROTEIN COUPLED RECEPTOR"/>
    <property type="match status" value="1"/>
</dbReference>
<keyword evidence="5 9" id="KW-0472">Membrane</keyword>
<feature type="domain" description="G-protein coupled receptors family 1 profile" evidence="10">
    <location>
        <begin position="34"/>
        <end position="277"/>
    </location>
</feature>
<organism evidence="11 12">
    <name type="scientific">Porites evermanni</name>
    <dbReference type="NCBI Taxonomy" id="104178"/>
    <lineage>
        <taxon>Eukaryota</taxon>
        <taxon>Metazoa</taxon>
        <taxon>Cnidaria</taxon>
        <taxon>Anthozoa</taxon>
        <taxon>Hexacorallia</taxon>
        <taxon>Scleractinia</taxon>
        <taxon>Fungiina</taxon>
        <taxon>Poritidae</taxon>
        <taxon>Porites</taxon>
    </lineage>
</organism>
<dbReference type="Proteomes" id="UP001159427">
    <property type="component" value="Unassembled WGS sequence"/>
</dbReference>
<dbReference type="SMART" id="SM01381">
    <property type="entry name" value="7TM_GPCR_Srsx"/>
    <property type="match status" value="1"/>
</dbReference>
<sequence length="281" mass="31709">MNETIESSSCVDARATKIGQTIALSLILPVSLVGNSLIVLIVYKTPTLRKPINYFIANMAISDLLYPIFWQPWFLSSLHAKSWLIGGQLGQALSVDRFGAVVFPLRSPLIRSKLTPFFILATWIVAMAVNSPDLFTYELLQINSGEIYCIERWEKAFGESSSSTDFIVASYIVFIYLPVMLLAILYSIIFIKLKTQVHPGEQSANTQQQRDRRNRNVLQMCIAIVVVFVICWLPYTTVFLMGRYSASSTHFSCGILIFQEVSYVMVNAYCAIHPLICFLFS</sequence>
<evidence type="ECO:0000313" key="11">
    <source>
        <dbReference type="EMBL" id="CAH3038957.1"/>
    </source>
</evidence>
<evidence type="ECO:0000256" key="8">
    <source>
        <dbReference type="RuleBase" id="RU000688"/>
    </source>
</evidence>